<evidence type="ECO:0000256" key="2">
    <source>
        <dbReference type="ARBA" id="ARBA00022801"/>
    </source>
</evidence>
<evidence type="ECO:0000256" key="1">
    <source>
        <dbReference type="ARBA" id="ARBA00022722"/>
    </source>
</evidence>
<dbReference type="AlphaFoldDB" id="A0A553Q890"/>
<accession>A0A553Q890</accession>
<dbReference type="GO" id="GO:0000175">
    <property type="term" value="F:3'-5'-RNA exonuclease activity"/>
    <property type="evidence" value="ECO:0007669"/>
    <property type="project" value="InterPro"/>
</dbReference>
<dbReference type="Pfam" id="PF02926">
    <property type="entry name" value="THUMP"/>
    <property type="match status" value="1"/>
</dbReference>
<evidence type="ECO:0000256" key="6">
    <source>
        <dbReference type="ARBA" id="ARBA00065332"/>
    </source>
</evidence>
<feature type="compositionally biased region" description="Basic and acidic residues" evidence="9">
    <location>
        <begin position="882"/>
        <end position="891"/>
    </location>
</feature>
<comment type="similarity">
    <text evidence="5">Belongs to the THUMPD1 family.</text>
</comment>
<dbReference type="FunFam" id="3.30.2300.10:FF:000001">
    <property type="entry name" value="THUMP domain-containing protein 1"/>
    <property type="match status" value="1"/>
</dbReference>
<evidence type="ECO:0000256" key="7">
    <source>
        <dbReference type="ARBA" id="ARBA00074795"/>
    </source>
</evidence>
<comment type="function">
    <text evidence="4">Functions as a tRNA-binding adapter to mediate NAT10-dependent tRNA acetylation modifying cytidine to N4-acetylcytidine (ac4C).</text>
</comment>
<comment type="subunit">
    <text evidence="6">Interacts with NAT10. Binds tRNA.</text>
</comment>
<evidence type="ECO:0000313" key="12">
    <source>
        <dbReference type="Proteomes" id="UP000316079"/>
    </source>
</evidence>
<dbReference type="SMART" id="SM00479">
    <property type="entry name" value="EXOIII"/>
    <property type="match status" value="1"/>
</dbReference>
<sequence length="891" mass="98352">MATKRLAKALGLIRSRLSASGHPPSLRSKRFTPSSLSSSSSLAHHSLTQNSLSPSSSSSTLSPPAGERRTPGDLRSVIEFPAVLLNVSSGAIEAEFHSFVQPQERPTLSLFCTELTGISQDQVDSAPPLQVCLSRFSRWLQRLQDERGVAFDSSSSVSSHHPCAFVTWSDWDLGVCLLYECKRKQLRVPPALGCWIDLRATYRLFYNRKPKGLRGALLDLGIEFSGREHSGLVDARNTALLAWRMICDGCVMTLTRSMKRVSMASDSTHLKELGAQACPRRIRVLSRAPPVQISGEHRPRSAPLTEQYLPQTAGCRSLVSARSMLSCPLPTLGNLLIGGGPSLLGLTDTKYEPEADQAGGEMLEEESGGRMELDLGEEPISYDAINIWEEPSSYDDAVLGEEPQSCDEGSLGEASIRNEFSLCDELNSNGVELRKASRVEPGVCSKTTLGVELQPNTQKRVEYIKIIPTKIKPSASTDPYCPLGHFLWCAAPGFKVYQDLPPKPISHPKATPPLCGCGRRARRMSVFHRFVRVQLAAMSEPRKRNRKRYGGFCHKRAKSGNELDVGAQGVLITCNMEERKCTCEALDLLGEYADAIYGPPPEGEFEKDHPDEDDAEKALQKEVSQLKWSTKWTLQRFHAQPSGAFNVVFIRSQGVDPVELVHRIFTDLEKSKQSKARAIIRMIPVTMTCRAYPDDMDRALGVFLQRWFLAPQRATFNICFKSRNSGHMHRDDVISDVAALVAKLNPRNKVDLKNPELSIVIEVIKTVCCVSVLPDYFRFRKYNLQEVIKQPSNQSAGAKEPANRSTAAHEEGGLSKGPQETTDEILVSDEAANKSSGSEEAMGGKKEAQNTANQNIEQRESPGMEVSQEGANQKTDPQDVSDADRTEAELQ</sequence>
<evidence type="ECO:0000256" key="4">
    <source>
        <dbReference type="ARBA" id="ARBA00053258"/>
    </source>
</evidence>
<feature type="compositionally biased region" description="Low complexity" evidence="9">
    <location>
        <begin position="34"/>
        <end position="64"/>
    </location>
</feature>
<evidence type="ECO:0000256" key="3">
    <source>
        <dbReference type="ARBA" id="ARBA00022839"/>
    </source>
</evidence>
<dbReference type="InterPro" id="IPR013520">
    <property type="entry name" value="Ribonucl_H"/>
</dbReference>
<dbReference type="InterPro" id="IPR012337">
    <property type="entry name" value="RNaseH-like_sf"/>
</dbReference>
<evidence type="ECO:0000256" key="5">
    <source>
        <dbReference type="ARBA" id="ARBA00060731"/>
    </source>
</evidence>
<dbReference type="InterPro" id="IPR040183">
    <property type="entry name" value="THUMPD1-like"/>
</dbReference>
<dbReference type="GO" id="GO:0006400">
    <property type="term" value="P:tRNA modification"/>
    <property type="evidence" value="ECO:0007669"/>
    <property type="project" value="InterPro"/>
</dbReference>
<keyword evidence="1" id="KW-0540">Nuclease</keyword>
<dbReference type="InterPro" id="IPR004114">
    <property type="entry name" value="THUMP_dom"/>
</dbReference>
<dbReference type="Gene3D" id="3.30.420.10">
    <property type="entry name" value="Ribonuclease H-like superfamily/Ribonuclease H"/>
    <property type="match status" value="1"/>
</dbReference>
<organism evidence="11 12">
    <name type="scientific">Danionella cerebrum</name>
    <dbReference type="NCBI Taxonomy" id="2873325"/>
    <lineage>
        <taxon>Eukaryota</taxon>
        <taxon>Metazoa</taxon>
        <taxon>Chordata</taxon>
        <taxon>Craniata</taxon>
        <taxon>Vertebrata</taxon>
        <taxon>Euteleostomi</taxon>
        <taxon>Actinopterygii</taxon>
        <taxon>Neopterygii</taxon>
        <taxon>Teleostei</taxon>
        <taxon>Ostariophysi</taxon>
        <taxon>Cypriniformes</taxon>
        <taxon>Danionidae</taxon>
        <taxon>Danioninae</taxon>
        <taxon>Danionella</taxon>
    </lineage>
</organism>
<dbReference type="InterPro" id="IPR047201">
    <property type="entry name" value="ERI-1_3'hExo-like"/>
</dbReference>
<dbReference type="CDD" id="cd11717">
    <property type="entry name" value="THUMP_THUMPD1_like"/>
    <property type="match status" value="1"/>
</dbReference>
<dbReference type="InterPro" id="IPR051274">
    <property type="entry name" value="3-5_Exoribonuclease"/>
</dbReference>
<dbReference type="SUPFAM" id="SSF53098">
    <property type="entry name" value="Ribonuclease H-like"/>
    <property type="match status" value="1"/>
</dbReference>
<dbReference type="SMART" id="SM00981">
    <property type="entry name" value="THUMP"/>
    <property type="match status" value="1"/>
</dbReference>
<evidence type="ECO:0000259" key="10">
    <source>
        <dbReference type="PROSITE" id="PS51165"/>
    </source>
</evidence>
<protein>
    <recommendedName>
        <fullName evidence="7">THUMP domain-containing protein 1</fullName>
    </recommendedName>
</protein>
<keyword evidence="3" id="KW-0269">Exonuclease</keyword>
<reference evidence="11 12" key="1">
    <citation type="journal article" date="2019" name="Sci. Data">
        <title>Hybrid genome assembly and annotation of Danionella translucida.</title>
        <authorList>
            <person name="Kadobianskyi M."/>
            <person name="Schulze L."/>
            <person name="Schuelke M."/>
            <person name="Judkewitz B."/>
        </authorList>
    </citation>
    <scope>NUCLEOTIDE SEQUENCE [LARGE SCALE GENOMIC DNA]</scope>
    <source>
        <strain evidence="11 12">Bolton</strain>
    </source>
</reference>
<dbReference type="PANTHER" id="PTHR23044:SF61">
    <property type="entry name" value="3'-5' EXORIBONUCLEASE 1-RELATED"/>
    <property type="match status" value="1"/>
</dbReference>
<dbReference type="Pfam" id="PF00929">
    <property type="entry name" value="RNase_T"/>
    <property type="match status" value="1"/>
</dbReference>
<dbReference type="STRING" id="623744.A0A553Q890"/>
<dbReference type="CDD" id="cd06133">
    <property type="entry name" value="ERI-1_3'hExo_like"/>
    <property type="match status" value="1"/>
</dbReference>
<dbReference type="PANTHER" id="PTHR23044">
    <property type="entry name" value="3'-5' EXONUCLEASE ERI1-RELATED"/>
    <property type="match status" value="1"/>
</dbReference>
<dbReference type="SUPFAM" id="SSF143437">
    <property type="entry name" value="THUMP domain-like"/>
    <property type="match status" value="1"/>
</dbReference>
<dbReference type="PROSITE" id="PS51165">
    <property type="entry name" value="THUMP"/>
    <property type="match status" value="1"/>
</dbReference>
<feature type="domain" description="THUMP" evidence="10">
    <location>
        <begin position="667"/>
        <end position="774"/>
    </location>
</feature>
<dbReference type="Gene3D" id="3.30.2300.10">
    <property type="entry name" value="THUMP superfamily"/>
    <property type="match status" value="1"/>
</dbReference>
<feature type="region of interest" description="Disordered" evidence="9">
    <location>
        <begin position="791"/>
        <end position="891"/>
    </location>
</feature>
<evidence type="ECO:0000313" key="11">
    <source>
        <dbReference type="EMBL" id="TRY86148.1"/>
    </source>
</evidence>
<comment type="caution">
    <text evidence="11">The sequence shown here is derived from an EMBL/GenBank/DDBJ whole genome shotgun (WGS) entry which is preliminary data.</text>
</comment>
<feature type="region of interest" description="Disordered" evidence="9">
    <location>
        <begin position="18"/>
        <end position="72"/>
    </location>
</feature>
<name>A0A553Q890_9TELE</name>
<evidence type="ECO:0000256" key="8">
    <source>
        <dbReference type="PROSITE-ProRule" id="PRU00529"/>
    </source>
</evidence>
<keyword evidence="12" id="KW-1185">Reference proteome</keyword>
<evidence type="ECO:0000256" key="9">
    <source>
        <dbReference type="SAM" id="MobiDB-lite"/>
    </source>
</evidence>
<dbReference type="Proteomes" id="UP000316079">
    <property type="component" value="Unassembled WGS sequence"/>
</dbReference>
<dbReference type="InterPro" id="IPR036397">
    <property type="entry name" value="RNaseH_sf"/>
</dbReference>
<proteinExistence type="inferred from homology"/>
<keyword evidence="8" id="KW-0694">RNA-binding</keyword>
<dbReference type="GO" id="GO:0003723">
    <property type="term" value="F:RNA binding"/>
    <property type="evidence" value="ECO:0007669"/>
    <property type="project" value="UniProtKB-UniRule"/>
</dbReference>
<keyword evidence="2" id="KW-0378">Hydrolase</keyword>
<dbReference type="EMBL" id="SRMA01026244">
    <property type="protein sequence ID" value="TRY86148.1"/>
    <property type="molecule type" value="Genomic_DNA"/>
</dbReference>
<dbReference type="OrthoDB" id="367221at2759"/>
<gene>
    <name evidence="11" type="ORF">DNTS_030209</name>
</gene>